<evidence type="ECO:0000313" key="2">
    <source>
        <dbReference type="EMBL" id="ONH30470.1"/>
    </source>
</evidence>
<accession>A0A1V2IBR5</accession>
<dbReference type="SUPFAM" id="SSF51219">
    <property type="entry name" value="TRAP-like"/>
    <property type="match status" value="1"/>
</dbReference>
<proteinExistence type="predicted"/>
<keyword evidence="3" id="KW-1185">Reference proteome</keyword>
<dbReference type="EMBL" id="MOMC01000025">
    <property type="protein sequence ID" value="ONH30470.1"/>
    <property type="molecule type" value="Genomic_DNA"/>
</dbReference>
<protein>
    <recommendedName>
        <fullName evidence="4">AIM24 family protein</fullName>
    </recommendedName>
</protein>
<dbReference type="PANTHER" id="PTHR38074:SF1">
    <property type="entry name" value="ALTERED INHERITANCE OF MITOCHONDRIA PROTEIN 24, MITOCHONDRIAL"/>
    <property type="match status" value="1"/>
</dbReference>
<dbReference type="PANTHER" id="PTHR38074">
    <property type="entry name" value="ALTERED INHERITANCE OF MITOCHONDRIA PROTEIN 24, MITOCHONDRIAL"/>
    <property type="match status" value="1"/>
</dbReference>
<evidence type="ECO:0000313" key="3">
    <source>
        <dbReference type="Proteomes" id="UP000188929"/>
    </source>
</evidence>
<reference evidence="3" key="1">
    <citation type="submission" date="2016-10" db="EMBL/GenBank/DDBJ databases">
        <title>Frankia sp. NRRL B-16386 Genome sequencing.</title>
        <authorList>
            <person name="Ghodhbane-Gtari F."/>
            <person name="Swanson E."/>
            <person name="Gueddou A."/>
            <person name="Hezbri K."/>
            <person name="Ktari K."/>
            <person name="Nouioui I."/>
            <person name="Morris K."/>
            <person name="Simpson S."/>
            <person name="Abebe-Akele F."/>
            <person name="Thomas K."/>
            <person name="Gtari M."/>
            <person name="Tisa L.S."/>
        </authorList>
    </citation>
    <scope>NUCLEOTIDE SEQUENCE [LARGE SCALE GENOMIC DNA]</scope>
    <source>
        <strain evidence="3">NRRL B-16386</strain>
    </source>
</reference>
<dbReference type="Pfam" id="PF01987">
    <property type="entry name" value="AIM24"/>
    <property type="match status" value="1"/>
</dbReference>
<dbReference type="Proteomes" id="UP000188929">
    <property type="component" value="Unassembled WGS sequence"/>
</dbReference>
<dbReference type="InterPro" id="IPR002838">
    <property type="entry name" value="AIM24"/>
</dbReference>
<dbReference type="OrthoDB" id="8707822at2"/>
<dbReference type="InterPro" id="IPR016031">
    <property type="entry name" value="Trp_RNA-bd_attenuator-like_dom"/>
</dbReference>
<dbReference type="AlphaFoldDB" id="A0A1V2IBR5"/>
<feature type="region of interest" description="Disordered" evidence="1">
    <location>
        <begin position="340"/>
        <end position="379"/>
    </location>
</feature>
<feature type="compositionally biased region" description="Pro residues" evidence="1">
    <location>
        <begin position="1"/>
        <end position="79"/>
    </location>
</feature>
<dbReference type="InterPro" id="IPR036983">
    <property type="entry name" value="AIM24_sf"/>
</dbReference>
<sequence>MSYPPPPPGHGYPPPPGGGYPPQPGGFPPPPPGGGYPPPPGGGFPPPPGGYPPQPGGMPPGMPPPPGGMPPGMPPPPPGMGGMPGGNPSAGIRSPLLDNPEVASTERFTLQNGKMLKATLGAQGMREFFARAGSMVAYQGGAQFDGQWEGWAGHFSHLFGDGESLHLMKVSGAGSVFLAYQAQDIFLLDLDGRDGLTIDGRNVLAFDMSLNWNIVRIQSDVGIAGVGSYQVELTGSGKIALCTTGAPLVMRVTPQNYYFADADAVVGWSSGLQVSMEAAVTSSSAWKPRGNTGESWQMSFAGDGYAIIQPSELLPPYQALSGNGPAGLFGMGQGGFAGNRLGGQGNPHGPGQPGHLQGGLGGALGGLFGQPGGPGGRPW</sequence>
<name>A0A1V2IBR5_9ACTN</name>
<dbReference type="RefSeq" id="WP_076816909.1">
    <property type="nucleotide sequence ID" value="NZ_MOMC01000025.1"/>
</dbReference>
<evidence type="ECO:0008006" key="4">
    <source>
        <dbReference type="Google" id="ProtNLM"/>
    </source>
</evidence>
<organism evidence="2 3">
    <name type="scientific">Pseudofrankia asymbiotica</name>
    <dbReference type="NCBI Taxonomy" id="1834516"/>
    <lineage>
        <taxon>Bacteria</taxon>
        <taxon>Bacillati</taxon>
        <taxon>Actinomycetota</taxon>
        <taxon>Actinomycetes</taxon>
        <taxon>Frankiales</taxon>
        <taxon>Frankiaceae</taxon>
        <taxon>Pseudofrankia</taxon>
    </lineage>
</organism>
<dbReference type="Gene3D" id="3.60.160.10">
    <property type="entry name" value="Mitochondrial biogenesis AIM24"/>
    <property type="match status" value="1"/>
</dbReference>
<evidence type="ECO:0000256" key="1">
    <source>
        <dbReference type="SAM" id="MobiDB-lite"/>
    </source>
</evidence>
<feature type="region of interest" description="Disordered" evidence="1">
    <location>
        <begin position="1"/>
        <end position="97"/>
    </location>
</feature>
<gene>
    <name evidence="2" type="ORF">BL253_13315</name>
</gene>
<comment type="caution">
    <text evidence="2">The sequence shown here is derived from an EMBL/GenBank/DDBJ whole genome shotgun (WGS) entry which is preliminary data.</text>
</comment>
<dbReference type="STRING" id="1834516.BL253_13315"/>